<dbReference type="Proteomes" id="UP000044071">
    <property type="component" value="Unassembled WGS sequence"/>
</dbReference>
<gene>
    <name evidence="2" type="ORF">BN59_00365</name>
</gene>
<dbReference type="OrthoDB" id="5637719at2"/>
<evidence type="ECO:0000313" key="2">
    <source>
        <dbReference type="EMBL" id="CDZ76101.1"/>
    </source>
</evidence>
<sequence length="173" mass="18430">MSGFFSGWFPSVRPISTPAQLNTQVANGALQVTNQAVQGFSGPLNPWSILATAFPQLLISGFAIFRTDINGHERFIQILQTLFEGAEIGLSIALIFQHETCASWMTSDICTALALFQTLNGVTVVVTGGVAHFMSGNAPATTAQVVPHTNNLAGGEGHHDDDEESQHHASINL</sequence>
<dbReference type="STRING" id="1034943.BN59_00365"/>
<keyword evidence="3" id="KW-1185">Reference proteome</keyword>
<dbReference type="AlphaFoldDB" id="A0A078KSR0"/>
<protein>
    <submittedName>
        <fullName evidence="2">Uncharacterized protein</fullName>
    </submittedName>
</protein>
<evidence type="ECO:0000313" key="3">
    <source>
        <dbReference type="Proteomes" id="UP000044071"/>
    </source>
</evidence>
<proteinExistence type="predicted"/>
<reference evidence="2 3" key="1">
    <citation type="submission" date="2014-06" db="EMBL/GenBank/DDBJ databases">
        <authorList>
            <person name="Urmite Genomes Urmite Genomes"/>
        </authorList>
    </citation>
    <scope>NUCLEOTIDE SEQUENCE [LARGE SCALE GENOMIC DNA]</scope>
</reference>
<evidence type="ECO:0000256" key="1">
    <source>
        <dbReference type="SAM" id="MobiDB-lite"/>
    </source>
</evidence>
<accession>A0A078KSR0</accession>
<feature type="region of interest" description="Disordered" evidence="1">
    <location>
        <begin position="148"/>
        <end position="173"/>
    </location>
</feature>
<name>A0A078KSR0_9GAMM</name>
<dbReference type="EMBL" id="CCSB01000001">
    <property type="protein sequence ID" value="CDZ76101.1"/>
    <property type="molecule type" value="Genomic_DNA"/>
</dbReference>
<organism evidence="2 3">
    <name type="scientific">Legionella massiliensis</name>
    <dbReference type="NCBI Taxonomy" id="1034943"/>
    <lineage>
        <taxon>Bacteria</taxon>
        <taxon>Pseudomonadati</taxon>
        <taxon>Pseudomonadota</taxon>
        <taxon>Gammaproteobacteria</taxon>
        <taxon>Legionellales</taxon>
        <taxon>Legionellaceae</taxon>
        <taxon>Legionella</taxon>
    </lineage>
</organism>
<dbReference type="RefSeq" id="WP_043872708.1">
    <property type="nucleotide sequence ID" value="NZ_CCVW01000001.1"/>
</dbReference>